<evidence type="ECO:0000313" key="6">
    <source>
        <dbReference type="EMBL" id="TCO46652.1"/>
    </source>
</evidence>
<dbReference type="CDD" id="cd06170">
    <property type="entry name" value="LuxR_C_like"/>
    <property type="match status" value="1"/>
</dbReference>
<dbReference type="PANTHER" id="PTHR43214">
    <property type="entry name" value="TWO-COMPONENT RESPONSE REGULATOR"/>
    <property type="match status" value="1"/>
</dbReference>
<evidence type="ECO:0000313" key="7">
    <source>
        <dbReference type="Proteomes" id="UP000295680"/>
    </source>
</evidence>
<protein>
    <submittedName>
        <fullName evidence="6">Two-component system response regulator DesR</fullName>
    </submittedName>
</protein>
<dbReference type="SMART" id="SM00421">
    <property type="entry name" value="HTH_LUXR"/>
    <property type="match status" value="1"/>
</dbReference>
<dbReference type="InterPro" id="IPR016032">
    <property type="entry name" value="Sig_transdc_resp-reg_C-effctor"/>
</dbReference>
<gene>
    <name evidence="6" type="ORF">EV192_11847</name>
</gene>
<evidence type="ECO:0000256" key="2">
    <source>
        <dbReference type="ARBA" id="ARBA00023125"/>
    </source>
</evidence>
<dbReference type="Proteomes" id="UP000295680">
    <property type="component" value="Unassembled WGS sequence"/>
</dbReference>
<dbReference type="AlphaFoldDB" id="A0A4R2IPR5"/>
<dbReference type="SUPFAM" id="SSF46894">
    <property type="entry name" value="C-terminal effector domain of the bipartite response regulators"/>
    <property type="match status" value="1"/>
</dbReference>
<dbReference type="GO" id="GO:0003677">
    <property type="term" value="F:DNA binding"/>
    <property type="evidence" value="ECO:0007669"/>
    <property type="project" value="UniProtKB-KW"/>
</dbReference>
<dbReference type="InterPro" id="IPR039420">
    <property type="entry name" value="WalR-like"/>
</dbReference>
<evidence type="ECO:0000256" key="1">
    <source>
        <dbReference type="ARBA" id="ARBA00022553"/>
    </source>
</evidence>
<comment type="caution">
    <text evidence="6">The sequence shown here is derived from an EMBL/GenBank/DDBJ whole genome shotgun (WGS) entry which is preliminary data.</text>
</comment>
<dbReference type="PANTHER" id="PTHR43214:SF42">
    <property type="entry name" value="TRANSCRIPTIONAL REGULATORY PROTEIN DESR"/>
    <property type="match status" value="1"/>
</dbReference>
<dbReference type="InterPro" id="IPR058245">
    <property type="entry name" value="NreC/VraR/RcsB-like_REC"/>
</dbReference>
<dbReference type="Pfam" id="PF00196">
    <property type="entry name" value="GerE"/>
    <property type="match status" value="1"/>
</dbReference>
<keyword evidence="2" id="KW-0238">DNA-binding</keyword>
<feature type="domain" description="Response regulatory" evidence="5">
    <location>
        <begin position="24"/>
        <end position="140"/>
    </location>
</feature>
<dbReference type="InterPro" id="IPR000792">
    <property type="entry name" value="Tscrpt_reg_LuxR_C"/>
</dbReference>
<keyword evidence="7" id="KW-1185">Reference proteome</keyword>
<dbReference type="InterPro" id="IPR011006">
    <property type="entry name" value="CheY-like_superfamily"/>
</dbReference>
<feature type="domain" description="HTH luxR-type" evidence="4">
    <location>
        <begin position="155"/>
        <end position="220"/>
    </location>
</feature>
<sequence length="222" mass="23657">MSAGPQMSPEAYGKPVVGEPRLISVLLVVDMDLLRDALVTLLSDQQDMEVVADLKCDDNVVAVASRLRPAIAVIDIDQPGSRGLKLVYDLRDQMPATRVVALAAAKPPGLVQQVLTAEVLGVVDKHTSAERLLHAIRGVAKGSQVVDVNLAVAALSAGPNPFTPRELQVLRLAADGASGPEIASRLSLSKGTVRNYLSKVMNKTCARTRIDAIRIVREAGWL</sequence>
<evidence type="ECO:0000259" key="4">
    <source>
        <dbReference type="PROSITE" id="PS50043"/>
    </source>
</evidence>
<evidence type="ECO:0000259" key="5">
    <source>
        <dbReference type="PROSITE" id="PS50110"/>
    </source>
</evidence>
<dbReference type="Pfam" id="PF00072">
    <property type="entry name" value="Response_reg"/>
    <property type="match status" value="1"/>
</dbReference>
<dbReference type="EMBL" id="SLWS01000018">
    <property type="protein sequence ID" value="TCO46652.1"/>
    <property type="molecule type" value="Genomic_DNA"/>
</dbReference>
<dbReference type="CDD" id="cd17535">
    <property type="entry name" value="REC_NarL-like"/>
    <property type="match status" value="1"/>
</dbReference>
<proteinExistence type="predicted"/>
<dbReference type="SUPFAM" id="SSF52172">
    <property type="entry name" value="CheY-like"/>
    <property type="match status" value="1"/>
</dbReference>
<accession>A0A4R2IPR5</accession>
<dbReference type="OrthoDB" id="3171430at2"/>
<dbReference type="GO" id="GO:0006355">
    <property type="term" value="P:regulation of DNA-templated transcription"/>
    <property type="evidence" value="ECO:0007669"/>
    <property type="project" value="InterPro"/>
</dbReference>
<feature type="modified residue" description="4-aspartylphosphate" evidence="3">
    <location>
        <position position="75"/>
    </location>
</feature>
<dbReference type="Gene3D" id="3.40.50.2300">
    <property type="match status" value="1"/>
</dbReference>
<reference evidence="6 7" key="1">
    <citation type="submission" date="2019-03" db="EMBL/GenBank/DDBJ databases">
        <title>Genomic Encyclopedia of Type Strains, Phase IV (KMG-IV): sequencing the most valuable type-strain genomes for metagenomic binning, comparative biology and taxonomic classification.</title>
        <authorList>
            <person name="Goeker M."/>
        </authorList>
    </citation>
    <scope>NUCLEOTIDE SEQUENCE [LARGE SCALE GENOMIC DNA]</scope>
    <source>
        <strain evidence="6 7">DSM 45934</strain>
    </source>
</reference>
<dbReference type="GO" id="GO:0000160">
    <property type="term" value="P:phosphorelay signal transduction system"/>
    <property type="evidence" value="ECO:0007669"/>
    <property type="project" value="InterPro"/>
</dbReference>
<evidence type="ECO:0000256" key="3">
    <source>
        <dbReference type="PROSITE-ProRule" id="PRU00169"/>
    </source>
</evidence>
<dbReference type="InterPro" id="IPR001789">
    <property type="entry name" value="Sig_transdc_resp-reg_receiver"/>
</dbReference>
<dbReference type="PROSITE" id="PS50110">
    <property type="entry name" value="RESPONSE_REGULATORY"/>
    <property type="match status" value="1"/>
</dbReference>
<name>A0A4R2IPR5_9PSEU</name>
<keyword evidence="1 3" id="KW-0597">Phosphoprotein</keyword>
<organism evidence="6 7">
    <name type="scientific">Actinocrispum wychmicini</name>
    <dbReference type="NCBI Taxonomy" id="1213861"/>
    <lineage>
        <taxon>Bacteria</taxon>
        <taxon>Bacillati</taxon>
        <taxon>Actinomycetota</taxon>
        <taxon>Actinomycetes</taxon>
        <taxon>Pseudonocardiales</taxon>
        <taxon>Pseudonocardiaceae</taxon>
        <taxon>Actinocrispum</taxon>
    </lineage>
</organism>
<dbReference type="PRINTS" id="PR00038">
    <property type="entry name" value="HTHLUXR"/>
</dbReference>
<dbReference type="PROSITE" id="PS50043">
    <property type="entry name" value="HTH_LUXR_2"/>
    <property type="match status" value="1"/>
</dbReference>